<feature type="signal peptide" evidence="2">
    <location>
        <begin position="1"/>
        <end position="18"/>
    </location>
</feature>
<keyword evidence="1" id="KW-0812">Transmembrane</keyword>
<feature type="chain" id="PRO_5034694234" description="GPI anchored serine-threonine rich protein" evidence="2">
    <location>
        <begin position="19"/>
        <end position="180"/>
    </location>
</feature>
<feature type="transmembrane region" description="Helical" evidence="1">
    <location>
        <begin position="158"/>
        <end position="179"/>
    </location>
</feature>
<evidence type="ECO:0000256" key="1">
    <source>
        <dbReference type="SAM" id="Phobius"/>
    </source>
</evidence>
<keyword evidence="2" id="KW-0732">Signal</keyword>
<keyword evidence="4" id="KW-1185">Reference proteome</keyword>
<gene>
    <name evidence="3" type="ORF">AOQ84DRAFT_156349</name>
</gene>
<proteinExistence type="predicted"/>
<accession>A0A8E2F971</accession>
<dbReference type="OrthoDB" id="2507140at2759"/>
<evidence type="ECO:0000313" key="3">
    <source>
        <dbReference type="EMBL" id="OCL12386.1"/>
    </source>
</evidence>
<organism evidence="3 4">
    <name type="scientific">Glonium stellatum</name>
    <dbReference type="NCBI Taxonomy" id="574774"/>
    <lineage>
        <taxon>Eukaryota</taxon>
        <taxon>Fungi</taxon>
        <taxon>Dikarya</taxon>
        <taxon>Ascomycota</taxon>
        <taxon>Pezizomycotina</taxon>
        <taxon>Dothideomycetes</taxon>
        <taxon>Pleosporomycetidae</taxon>
        <taxon>Gloniales</taxon>
        <taxon>Gloniaceae</taxon>
        <taxon>Glonium</taxon>
    </lineage>
</organism>
<sequence length="180" mass="17337">MRFAATLAVLASVGFTAAQSSAASVASAAQPTSTSTCLAQNIVDACVASIQPQISACSGTDWICLCQQYQNLLTCYNNCPNDPEKSTVQSQVTSYCTAAAPLLSASAASAATMPHPSTTATTASGASGASTLATTTTGAAAGTASGTQSGAKASSTGAAGFIAAPVSGAVAVFLGLAGLL</sequence>
<protein>
    <recommendedName>
        <fullName evidence="5">GPI anchored serine-threonine rich protein</fullName>
    </recommendedName>
</protein>
<name>A0A8E2F971_9PEZI</name>
<dbReference type="AlphaFoldDB" id="A0A8E2F971"/>
<reference evidence="3 4" key="1">
    <citation type="journal article" date="2016" name="Nat. Commun.">
        <title>Ectomycorrhizal ecology is imprinted in the genome of the dominant symbiotic fungus Cenococcum geophilum.</title>
        <authorList>
            <consortium name="DOE Joint Genome Institute"/>
            <person name="Peter M."/>
            <person name="Kohler A."/>
            <person name="Ohm R.A."/>
            <person name="Kuo A."/>
            <person name="Krutzmann J."/>
            <person name="Morin E."/>
            <person name="Arend M."/>
            <person name="Barry K.W."/>
            <person name="Binder M."/>
            <person name="Choi C."/>
            <person name="Clum A."/>
            <person name="Copeland A."/>
            <person name="Grisel N."/>
            <person name="Haridas S."/>
            <person name="Kipfer T."/>
            <person name="LaButti K."/>
            <person name="Lindquist E."/>
            <person name="Lipzen A."/>
            <person name="Maire R."/>
            <person name="Meier B."/>
            <person name="Mihaltcheva S."/>
            <person name="Molinier V."/>
            <person name="Murat C."/>
            <person name="Poggeler S."/>
            <person name="Quandt C.A."/>
            <person name="Sperisen C."/>
            <person name="Tritt A."/>
            <person name="Tisserant E."/>
            <person name="Crous P.W."/>
            <person name="Henrissat B."/>
            <person name="Nehls U."/>
            <person name="Egli S."/>
            <person name="Spatafora J.W."/>
            <person name="Grigoriev I.V."/>
            <person name="Martin F.M."/>
        </authorList>
    </citation>
    <scope>NUCLEOTIDE SEQUENCE [LARGE SCALE GENOMIC DNA]</scope>
    <source>
        <strain evidence="3 4">CBS 207.34</strain>
    </source>
</reference>
<dbReference type="Proteomes" id="UP000250140">
    <property type="component" value="Unassembled WGS sequence"/>
</dbReference>
<evidence type="ECO:0000256" key="2">
    <source>
        <dbReference type="SAM" id="SignalP"/>
    </source>
</evidence>
<keyword evidence="1" id="KW-0472">Membrane</keyword>
<keyword evidence="1" id="KW-1133">Transmembrane helix</keyword>
<dbReference type="EMBL" id="KV748884">
    <property type="protein sequence ID" value="OCL12386.1"/>
    <property type="molecule type" value="Genomic_DNA"/>
</dbReference>
<evidence type="ECO:0008006" key="5">
    <source>
        <dbReference type="Google" id="ProtNLM"/>
    </source>
</evidence>
<evidence type="ECO:0000313" key="4">
    <source>
        <dbReference type="Proteomes" id="UP000250140"/>
    </source>
</evidence>